<dbReference type="GO" id="GO:0046872">
    <property type="term" value="F:metal ion binding"/>
    <property type="evidence" value="ECO:0007669"/>
    <property type="project" value="InterPro"/>
</dbReference>
<gene>
    <name evidence="4 5" type="primary">purK</name>
    <name evidence="7" type="ORF">AVDCRST_MAG30-3552</name>
</gene>
<dbReference type="SUPFAM" id="SSF51246">
    <property type="entry name" value="Rudiment single hybrid motif"/>
    <property type="match status" value="1"/>
</dbReference>
<dbReference type="Gene3D" id="3.40.50.20">
    <property type="match status" value="1"/>
</dbReference>
<dbReference type="GO" id="GO:0005829">
    <property type="term" value="C:cytosol"/>
    <property type="evidence" value="ECO:0007669"/>
    <property type="project" value="TreeGrafter"/>
</dbReference>
<feature type="domain" description="ATP-grasp" evidence="6">
    <location>
        <begin position="107"/>
        <end position="292"/>
    </location>
</feature>
<dbReference type="InterPro" id="IPR003135">
    <property type="entry name" value="ATP-grasp_carboxylate-amine"/>
</dbReference>
<comment type="similarity">
    <text evidence="4 5">Belongs to the PurK/PurT family.</text>
</comment>
<dbReference type="SUPFAM" id="SSF56059">
    <property type="entry name" value="Glutathione synthetase ATP-binding domain-like"/>
    <property type="match status" value="1"/>
</dbReference>
<feature type="binding site" evidence="4">
    <location>
        <position position="103"/>
    </location>
    <ligand>
        <name>ATP</name>
        <dbReference type="ChEBI" id="CHEBI:30616"/>
    </ligand>
</feature>
<dbReference type="SUPFAM" id="SSF52440">
    <property type="entry name" value="PreATP-grasp domain"/>
    <property type="match status" value="1"/>
</dbReference>
<dbReference type="InterPro" id="IPR005875">
    <property type="entry name" value="PurK"/>
</dbReference>
<dbReference type="NCBIfam" id="TIGR01161">
    <property type="entry name" value="purK"/>
    <property type="match status" value="1"/>
</dbReference>
<evidence type="ECO:0000313" key="7">
    <source>
        <dbReference type="EMBL" id="CAA9528262.1"/>
    </source>
</evidence>
<comment type="pathway">
    <text evidence="4 5">Purine metabolism; IMP biosynthesis via de novo pathway; 5-amino-1-(5-phospho-D-ribosyl)imidazole-4-carboxylate from 5-amino-1-(5-phospho-D-ribosyl)imidazole (N5-CAIR route): step 1/2.</text>
</comment>
<dbReference type="EMBL" id="CADCVS010000466">
    <property type="protein sequence ID" value="CAA9528262.1"/>
    <property type="molecule type" value="Genomic_DNA"/>
</dbReference>
<dbReference type="Pfam" id="PF02222">
    <property type="entry name" value="ATP-grasp"/>
    <property type="match status" value="1"/>
</dbReference>
<dbReference type="InterPro" id="IPR054350">
    <property type="entry name" value="PurT/PurK_preATP-grasp"/>
</dbReference>
<name>A0A6J4TQY8_9ACTN</name>
<dbReference type="InterPro" id="IPR016185">
    <property type="entry name" value="PreATP-grasp_dom_sf"/>
</dbReference>
<dbReference type="GO" id="GO:0004638">
    <property type="term" value="F:phosphoribosylaminoimidazole carboxylase activity"/>
    <property type="evidence" value="ECO:0007669"/>
    <property type="project" value="InterPro"/>
</dbReference>
<dbReference type="PROSITE" id="PS50975">
    <property type="entry name" value="ATP_GRASP"/>
    <property type="match status" value="1"/>
</dbReference>
<dbReference type="Pfam" id="PF22660">
    <property type="entry name" value="RS_preATP-grasp-like"/>
    <property type="match status" value="1"/>
</dbReference>
<evidence type="ECO:0000256" key="3">
    <source>
        <dbReference type="ARBA" id="ARBA00022840"/>
    </source>
</evidence>
<dbReference type="InterPro" id="IPR040686">
    <property type="entry name" value="PurK_C"/>
</dbReference>
<dbReference type="InterPro" id="IPR011761">
    <property type="entry name" value="ATP-grasp"/>
</dbReference>
<keyword evidence="2 4" id="KW-0658">Purine biosynthesis</keyword>
<comment type="catalytic activity">
    <reaction evidence="4 5">
        <text>5-amino-1-(5-phospho-beta-D-ribosyl)imidazole + hydrogencarbonate + ATP = 5-carboxyamino-1-(5-phospho-D-ribosyl)imidazole + ADP + phosphate + 2 H(+)</text>
        <dbReference type="Rhea" id="RHEA:19317"/>
        <dbReference type="ChEBI" id="CHEBI:15378"/>
        <dbReference type="ChEBI" id="CHEBI:17544"/>
        <dbReference type="ChEBI" id="CHEBI:30616"/>
        <dbReference type="ChEBI" id="CHEBI:43474"/>
        <dbReference type="ChEBI" id="CHEBI:58730"/>
        <dbReference type="ChEBI" id="CHEBI:137981"/>
        <dbReference type="ChEBI" id="CHEBI:456216"/>
        <dbReference type="EC" id="6.3.4.18"/>
    </reaction>
</comment>
<dbReference type="HAMAP" id="MF_01928">
    <property type="entry name" value="PurK"/>
    <property type="match status" value="1"/>
</dbReference>
<reference evidence="7" key="1">
    <citation type="submission" date="2020-02" db="EMBL/GenBank/DDBJ databases">
        <authorList>
            <person name="Meier V. D."/>
        </authorList>
    </citation>
    <scope>NUCLEOTIDE SEQUENCE</scope>
    <source>
        <strain evidence="7">AVDCRST_MAG30</strain>
    </source>
</reference>
<dbReference type="Gene3D" id="3.30.1490.20">
    <property type="entry name" value="ATP-grasp fold, A domain"/>
    <property type="match status" value="1"/>
</dbReference>
<dbReference type="GO" id="GO:0006189">
    <property type="term" value="P:'de novo' IMP biosynthetic process"/>
    <property type="evidence" value="ECO:0007669"/>
    <property type="project" value="UniProtKB-UniRule"/>
</dbReference>
<feature type="binding site" evidence="4">
    <location>
        <begin position="262"/>
        <end position="263"/>
    </location>
    <ligand>
        <name>ATP</name>
        <dbReference type="ChEBI" id="CHEBI:30616"/>
    </ligand>
</feature>
<dbReference type="InterPro" id="IPR013815">
    <property type="entry name" value="ATP_grasp_subdomain_1"/>
</dbReference>
<evidence type="ECO:0000259" key="6">
    <source>
        <dbReference type="PROSITE" id="PS50975"/>
    </source>
</evidence>
<feature type="binding site" evidence="4">
    <location>
        <position position="185"/>
    </location>
    <ligand>
        <name>ATP</name>
        <dbReference type="ChEBI" id="CHEBI:30616"/>
    </ligand>
</feature>
<dbReference type="Pfam" id="PF17769">
    <property type="entry name" value="PurK_C"/>
    <property type="match status" value="1"/>
</dbReference>
<keyword evidence="3 4" id="KW-0067">ATP-binding</keyword>
<dbReference type="AlphaFoldDB" id="A0A6J4TQY8"/>
<organism evidence="7">
    <name type="scientific">uncultured Solirubrobacteraceae bacterium</name>
    <dbReference type="NCBI Taxonomy" id="1162706"/>
    <lineage>
        <taxon>Bacteria</taxon>
        <taxon>Bacillati</taxon>
        <taxon>Actinomycetota</taxon>
        <taxon>Thermoleophilia</taxon>
        <taxon>Solirubrobacterales</taxon>
        <taxon>Solirubrobacteraceae</taxon>
        <taxon>environmental samples</taxon>
    </lineage>
</organism>
<proteinExistence type="inferred from homology"/>
<keyword evidence="4 5" id="KW-0436">Ligase</keyword>
<dbReference type="NCBIfam" id="NF004679">
    <property type="entry name" value="PRK06019.1-5"/>
    <property type="match status" value="1"/>
</dbReference>
<evidence type="ECO:0000256" key="5">
    <source>
        <dbReference type="RuleBase" id="RU361200"/>
    </source>
</evidence>
<dbReference type="Gene3D" id="3.30.470.20">
    <property type="entry name" value="ATP-grasp fold, B domain"/>
    <property type="match status" value="1"/>
</dbReference>
<dbReference type="GO" id="GO:0005524">
    <property type="term" value="F:ATP binding"/>
    <property type="evidence" value="ECO:0007669"/>
    <property type="project" value="UniProtKB-UniRule"/>
</dbReference>
<dbReference type="EC" id="6.3.4.18" evidence="4 5"/>
<feature type="binding site" evidence="4">
    <location>
        <position position="143"/>
    </location>
    <ligand>
        <name>ATP</name>
        <dbReference type="ChEBI" id="CHEBI:30616"/>
    </ligand>
</feature>
<dbReference type="PANTHER" id="PTHR11609">
    <property type="entry name" value="PURINE BIOSYNTHESIS PROTEIN 6/7, PUR6/7"/>
    <property type="match status" value="1"/>
</dbReference>
<dbReference type="NCBIfam" id="NF004680">
    <property type="entry name" value="PRK06019.1-6"/>
    <property type="match status" value="1"/>
</dbReference>
<dbReference type="GO" id="GO:0034028">
    <property type="term" value="F:5-(carboxyamino)imidazole ribonucleotide synthase activity"/>
    <property type="evidence" value="ECO:0007669"/>
    <property type="project" value="UniProtKB-UniRule"/>
</dbReference>
<feature type="binding site" evidence="4">
    <location>
        <begin position="177"/>
        <end position="180"/>
    </location>
    <ligand>
        <name>ATP</name>
        <dbReference type="ChEBI" id="CHEBI:30616"/>
    </ligand>
</feature>
<comment type="subunit">
    <text evidence="4 5">Homodimer.</text>
</comment>
<keyword evidence="1 4" id="KW-0547">Nucleotide-binding</keyword>
<comment type="function">
    <text evidence="5">Catalyzes the ATP-dependent conversion of 5-aminoimidazole ribonucleotide (AIR) and HCO(3)- to N5-carboxyaminoimidazole ribonucleotide (N5-CAIR).</text>
</comment>
<dbReference type="UniPathway" id="UPA00074">
    <property type="reaction ID" value="UER00942"/>
</dbReference>
<protein>
    <recommendedName>
        <fullName evidence="4 5">N5-carboxyaminoimidazole ribonucleotide synthase</fullName>
        <shortName evidence="4 5">N5-CAIR synthase</shortName>
        <ecNumber evidence="4 5">6.3.4.18</ecNumber>
    </recommendedName>
    <alternativeName>
        <fullName evidence="4 5">5-(carboxyamino)imidazole ribonucleotide synthetase</fullName>
    </alternativeName>
</protein>
<dbReference type="PANTHER" id="PTHR11609:SF5">
    <property type="entry name" value="PHOSPHORIBOSYLAMINOIMIDAZOLE CARBOXYLASE"/>
    <property type="match status" value="1"/>
</dbReference>
<evidence type="ECO:0000256" key="2">
    <source>
        <dbReference type="ARBA" id="ARBA00022755"/>
    </source>
</evidence>
<accession>A0A6J4TQY8</accession>
<evidence type="ECO:0000256" key="1">
    <source>
        <dbReference type="ARBA" id="ARBA00022741"/>
    </source>
</evidence>
<comment type="caution">
    <text evidence="4">Lacks conserved residue(s) required for the propagation of feature annotation.</text>
</comment>
<evidence type="ECO:0000256" key="4">
    <source>
        <dbReference type="HAMAP-Rule" id="MF_01928"/>
    </source>
</evidence>
<sequence length="374" mass="38333">MSAARVGMVGGGQLARMTHRAAIDLGVELIVLDEDPAAPAVAAGASHRAGAPSDLEALRGLAEAADVVTFDHEQVPGGHLEALVRDGRAVHPSPEAKALAQDKLLARRTLERLGLPVPAFAEVQSAAEVEAFAERAGWPVVLKARTGGYDGRGVLVVHGAAGAATALAGWGGRAVAEAHVPIACELGVLVARRPSGGAVAYPPVQTVQRDGMCRWMLLPAPVPGDLSARAEALALDLAARIGATGLMAVELFVTTDGELVVNELALRPHNAGHWTIEGSVTSQFEQHLRAVLDWPLGSTASTAPAVATVNVVGRGTADPADGLPSALAVPGAHVHLYGKAPRDGRKLGHVTALGPDPGAALELAREAAERLVRA</sequence>
<comment type="function">
    <text evidence="4">Catalyzes the ATP-dependent conversion of 5-aminoimidazole ribonucleotide (AIR) and HCO(3)(-) to N5-carboxyaminoimidazole ribonucleotide (N5-CAIR).</text>
</comment>
<dbReference type="InterPro" id="IPR011054">
    <property type="entry name" value="Rudment_hybrid_motif"/>
</dbReference>